<dbReference type="GO" id="GO:0004181">
    <property type="term" value="F:metallocarboxypeptidase activity"/>
    <property type="evidence" value="ECO:0007669"/>
    <property type="project" value="InterPro"/>
</dbReference>
<evidence type="ECO:0000256" key="4">
    <source>
        <dbReference type="ARBA" id="ARBA00022801"/>
    </source>
</evidence>
<evidence type="ECO:0000259" key="8">
    <source>
        <dbReference type="PROSITE" id="PS52035"/>
    </source>
</evidence>
<dbReference type="SUPFAM" id="SSF53187">
    <property type="entry name" value="Zn-dependent exopeptidases"/>
    <property type="match status" value="1"/>
</dbReference>
<keyword evidence="6" id="KW-0482">Metalloprotease</keyword>
<dbReference type="Pfam" id="PF00246">
    <property type="entry name" value="Peptidase_M14"/>
    <property type="match status" value="1"/>
</dbReference>
<protein>
    <submittedName>
        <fullName evidence="9">Zinc carboxypeptidase A 1</fullName>
    </submittedName>
</protein>
<gene>
    <name evidence="9" type="ORF">GQ602_001387</name>
</gene>
<dbReference type="PROSITE" id="PS52035">
    <property type="entry name" value="PEPTIDASE_M14"/>
    <property type="match status" value="1"/>
</dbReference>
<comment type="cofactor">
    <cofactor evidence="1">
        <name>Zn(2+)</name>
        <dbReference type="ChEBI" id="CHEBI:29105"/>
    </cofactor>
</comment>
<dbReference type="SMART" id="SM00631">
    <property type="entry name" value="Zn_pept"/>
    <property type="match status" value="1"/>
</dbReference>
<reference evidence="9 10" key="1">
    <citation type="journal article" date="2020" name="G3 (Bethesda)">
        <title>Genetic Underpinnings of Host Manipulation by Ophiocordyceps as Revealed by Comparative Transcriptomics.</title>
        <authorList>
            <person name="Will I."/>
            <person name="Das B."/>
            <person name="Trinh T."/>
            <person name="Brachmann A."/>
            <person name="Ohm R.A."/>
            <person name="de Bekker C."/>
        </authorList>
    </citation>
    <scope>NUCLEOTIDE SEQUENCE [LARGE SCALE GENOMIC DNA]</scope>
    <source>
        <strain evidence="9 10">EC05</strain>
    </source>
</reference>
<evidence type="ECO:0000313" key="10">
    <source>
        <dbReference type="Proteomes" id="UP000562929"/>
    </source>
</evidence>
<dbReference type="PANTHER" id="PTHR11705">
    <property type="entry name" value="PROTEASE FAMILY M14 CARBOXYPEPTIDASE A,B"/>
    <property type="match status" value="1"/>
</dbReference>
<dbReference type="InterPro" id="IPR000834">
    <property type="entry name" value="Peptidase_M14"/>
</dbReference>
<dbReference type="AlphaFoldDB" id="A0A8H4QDZ2"/>
<accession>A0A8H4QDZ2</accession>
<dbReference type="PANTHER" id="PTHR11705:SF143">
    <property type="entry name" value="SLL0236 PROTEIN"/>
    <property type="match status" value="1"/>
</dbReference>
<evidence type="ECO:0000256" key="2">
    <source>
        <dbReference type="ARBA" id="ARBA00005988"/>
    </source>
</evidence>
<evidence type="ECO:0000256" key="1">
    <source>
        <dbReference type="ARBA" id="ARBA00001947"/>
    </source>
</evidence>
<dbReference type="GO" id="GO:0008270">
    <property type="term" value="F:zinc ion binding"/>
    <property type="evidence" value="ECO:0007669"/>
    <property type="project" value="InterPro"/>
</dbReference>
<dbReference type="GO" id="GO:0006508">
    <property type="term" value="P:proteolysis"/>
    <property type="evidence" value="ECO:0007669"/>
    <property type="project" value="UniProtKB-KW"/>
</dbReference>
<evidence type="ECO:0000313" key="9">
    <source>
        <dbReference type="EMBL" id="KAF4595774.1"/>
    </source>
</evidence>
<feature type="active site" description="Proton donor/acceptor" evidence="7">
    <location>
        <position position="459"/>
    </location>
</feature>
<organism evidence="9 10">
    <name type="scientific">Ophiocordyceps camponoti-floridani</name>
    <dbReference type="NCBI Taxonomy" id="2030778"/>
    <lineage>
        <taxon>Eukaryota</taxon>
        <taxon>Fungi</taxon>
        <taxon>Dikarya</taxon>
        <taxon>Ascomycota</taxon>
        <taxon>Pezizomycotina</taxon>
        <taxon>Sordariomycetes</taxon>
        <taxon>Hypocreomycetidae</taxon>
        <taxon>Hypocreales</taxon>
        <taxon>Ophiocordycipitaceae</taxon>
        <taxon>Ophiocordyceps</taxon>
    </lineage>
</organism>
<keyword evidence="10" id="KW-1185">Reference proteome</keyword>
<evidence type="ECO:0000256" key="7">
    <source>
        <dbReference type="PROSITE-ProRule" id="PRU01379"/>
    </source>
</evidence>
<keyword evidence="5" id="KW-0862">Zinc</keyword>
<comment type="similarity">
    <text evidence="2 7">Belongs to the peptidase M14 family.</text>
</comment>
<dbReference type="Gene3D" id="3.40.630.10">
    <property type="entry name" value="Zn peptidases"/>
    <property type="match status" value="1"/>
</dbReference>
<proteinExistence type="inferred from homology"/>
<evidence type="ECO:0000256" key="6">
    <source>
        <dbReference type="ARBA" id="ARBA00023049"/>
    </source>
</evidence>
<keyword evidence="3" id="KW-0645">Protease</keyword>
<evidence type="ECO:0000256" key="3">
    <source>
        <dbReference type="ARBA" id="ARBA00022670"/>
    </source>
</evidence>
<keyword evidence="4" id="KW-0378">Hydrolase</keyword>
<name>A0A8H4QDZ2_9HYPO</name>
<keyword evidence="9" id="KW-0121">Carboxypeptidase</keyword>
<dbReference type="Proteomes" id="UP000562929">
    <property type="component" value="Unassembled WGS sequence"/>
</dbReference>
<dbReference type="EMBL" id="JAACLJ010000001">
    <property type="protein sequence ID" value="KAF4595774.1"/>
    <property type="molecule type" value="Genomic_DNA"/>
</dbReference>
<evidence type="ECO:0000256" key="5">
    <source>
        <dbReference type="ARBA" id="ARBA00022833"/>
    </source>
</evidence>
<sequence>MKNGIYILRHVIKKLQKPKISANFLMPLLRCSRKLPTLFVTASRSDERMLSSSHDPTMRRAHVLAFFCLAVKGCLLPEELDGGSPDIHRRYLTESSNMPIGRGDRFARGELPAGIGQSPRASFDSILNVEEVDSALTSLAMAYPDQLRKSKFWLKTFENRSIVSVQMGTRPRVFLVSGLHARERGGPDILIYFISDLLWATSAGRGLSYEGRHYSPEQVRTAASAGIISTPLVNPDGVAYDQKTDSCWRKNRNTAQRFNDSSDPSIWSKSVGVDLNRNFATMFDYRRLFSPESSVFNITSDQPDQPVYKGPEAESETETKSLMHVLRTVKSLSWYLDLHSFGGHVLYSWGHDMAQTRDPRQSFTNRAYDGRRGMVEDGYGEFMEEDQLAGQIDLSKRMVQAMNKAGGITNYSSMESAWLPAQGLDAKKGYPAWGSTDEAMARYYGKHCGANRISGLTVEFGSRSDARCPFYPDAAMYRGNLGQTAAGLMEMLLIAAGERSGPKMYRDATCCRLNLEDLMNRIDAWWVDGPDWLGYSPQPWRPTAWGVLGAGRQNRERPR</sequence>
<feature type="domain" description="Peptidase M14" evidence="8">
    <location>
        <begin position="125"/>
        <end position="495"/>
    </location>
</feature>
<comment type="caution">
    <text evidence="9">The sequence shown here is derived from an EMBL/GenBank/DDBJ whole genome shotgun (WGS) entry which is preliminary data.</text>
</comment>
<dbReference type="OrthoDB" id="3626597at2759"/>